<dbReference type="EMBL" id="BPLR01004045">
    <property type="protein sequence ID" value="GIX91660.1"/>
    <property type="molecule type" value="Genomic_DNA"/>
</dbReference>
<dbReference type="Gene3D" id="3.40.80.10">
    <property type="entry name" value="Peptidoglycan recognition protein-like"/>
    <property type="match status" value="1"/>
</dbReference>
<comment type="caution">
    <text evidence="1">The sequence shown here is derived from an EMBL/GenBank/DDBJ whole genome shotgun (WGS) entry which is preliminary data.</text>
</comment>
<dbReference type="Proteomes" id="UP001054945">
    <property type="component" value="Unassembled WGS sequence"/>
</dbReference>
<dbReference type="GO" id="GO:0009253">
    <property type="term" value="P:peptidoglycan catabolic process"/>
    <property type="evidence" value="ECO:0007669"/>
    <property type="project" value="InterPro"/>
</dbReference>
<keyword evidence="2" id="KW-1185">Reference proteome</keyword>
<evidence type="ECO:0000313" key="1">
    <source>
        <dbReference type="EMBL" id="GIX91660.1"/>
    </source>
</evidence>
<reference evidence="1 2" key="1">
    <citation type="submission" date="2021-06" db="EMBL/GenBank/DDBJ databases">
        <title>Caerostris extrusa draft genome.</title>
        <authorList>
            <person name="Kono N."/>
            <person name="Arakawa K."/>
        </authorList>
    </citation>
    <scope>NUCLEOTIDE SEQUENCE [LARGE SCALE GENOMIC DNA]</scope>
</reference>
<proteinExistence type="predicted"/>
<dbReference type="InterPro" id="IPR036505">
    <property type="entry name" value="Amidase/PGRP_sf"/>
</dbReference>
<gene>
    <name evidence="1" type="ORF">CEXT_184681</name>
</gene>
<dbReference type="AlphaFoldDB" id="A0AAV4P3B9"/>
<protein>
    <submittedName>
        <fullName evidence="1">Uncharacterized protein</fullName>
    </submittedName>
</protein>
<organism evidence="1 2">
    <name type="scientific">Caerostris extrusa</name>
    <name type="common">Bark spider</name>
    <name type="synonym">Caerostris bankana</name>
    <dbReference type="NCBI Taxonomy" id="172846"/>
    <lineage>
        <taxon>Eukaryota</taxon>
        <taxon>Metazoa</taxon>
        <taxon>Ecdysozoa</taxon>
        <taxon>Arthropoda</taxon>
        <taxon>Chelicerata</taxon>
        <taxon>Arachnida</taxon>
        <taxon>Araneae</taxon>
        <taxon>Araneomorphae</taxon>
        <taxon>Entelegynae</taxon>
        <taxon>Araneoidea</taxon>
        <taxon>Araneidae</taxon>
        <taxon>Caerostris</taxon>
    </lineage>
</organism>
<sequence>MILLVVPPWWEGMEGFMKDEAGKRRSQAQKQRPCLKSIGISFMGNYNKISEPSAAMLAAAKNLIDYGVPMVSAMVPPTPSLETQFHTDEGGFFSPVT</sequence>
<accession>A0AAV4P3B9</accession>
<name>A0AAV4P3B9_CAEEX</name>
<dbReference type="GO" id="GO:0008745">
    <property type="term" value="F:N-acetylmuramoyl-L-alanine amidase activity"/>
    <property type="evidence" value="ECO:0007669"/>
    <property type="project" value="InterPro"/>
</dbReference>
<dbReference type="SUPFAM" id="SSF55846">
    <property type="entry name" value="N-acetylmuramoyl-L-alanine amidase-like"/>
    <property type="match status" value="1"/>
</dbReference>
<evidence type="ECO:0000313" key="2">
    <source>
        <dbReference type="Proteomes" id="UP001054945"/>
    </source>
</evidence>